<organism evidence="1">
    <name type="scientific">Cuerna arida</name>
    <dbReference type="NCBI Taxonomy" id="1464854"/>
    <lineage>
        <taxon>Eukaryota</taxon>
        <taxon>Metazoa</taxon>
        <taxon>Ecdysozoa</taxon>
        <taxon>Arthropoda</taxon>
        <taxon>Hexapoda</taxon>
        <taxon>Insecta</taxon>
        <taxon>Pterygota</taxon>
        <taxon>Neoptera</taxon>
        <taxon>Paraneoptera</taxon>
        <taxon>Hemiptera</taxon>
        <taxon>Auchenorrhyncha</taxon>
        <taxon>Membracoidea</taxon>
        <taxon>Cicadellidae</taxon>
        <taxon>Cicadellinae</taxon>
        <taxon>Proconiini</taxon>
        <taxon>Cuerna</taxon>
    </lineage>
</organism>
<protein>
    <submittedName>
        <fullName evidence="1">Uncharacterized protein</fullName>
    </submittedName>
</protein>
<accession>A0A1B6FQ42</accession>
<feature type="non-terminal residue" evidence="1">
    <location>
        <position position="1"/>
    </location>
</feature>
<reference evidence="1" key="1">
    <citation type="submission" date="2015-11" db="EMBL/GenBank/DDBJ databases">
        <title>De novo transcriptome assembly of four potential Pierce s Disease insect vectors from Arizona vineyards.</title>
        <authorList>
            <person name="Tassone E.E."/>
        </authorList>
    </citation>
    <scope>NUCLEOTIDE SEQUENCE</scope>
</reference>
<gene>
    <name evidence="1" type="ORF">g.5759</name>
</gene>
<proteinExistence type="predicted"/>
<feature type="non-terminal residue" evidence="1">
    <location>
        <position position="204"/>
    </location>
</feature>
<evidence type="ECO:0000313" key="1">
    <source>
        <dbReference type="EMBL" id="JAS52269.1"/>
    </source>
</evidence>
<sequence>DLLNAGVEDTWSRVRDVFQKVGENVLGYRSKQKKEWMSEETWAEVARRKNLKQKYENSKTRAQKQISYQEYTEANRNVKRYVRRDKRKWVDGLAQEAEQAAGQGNSKKLYDITRKLSKKSFSKEKPVKDKDGKMLTSTNEQMNRWQQHFSELLDREEVQGNGWMLPPPAQANQDVDQDINLEIPTLEEIKAALRSLKNGKAPGS</sequence>
<dbReference type="AlphaFoldDB" id="A0A1B6FQ42"/>
<name>A0A1B6FQ42_9HEMI</name>
<dbReference type="EMBL" id="GECZ01017500">
    <property type="protein sequence ID" value="JAS52269.1"/>
    <property type="molecule type" value="Transcribed_RNA"/>
</dbReference>